<keyword evidence="1" id="KW-0472">Membrane</keyword>
<dbReference type="AlphaFoldDB" id="A0A2G5K5V0"/>
<evidence type="ECO:0000313" key="3">
    <source>
        <dbReference type="Proteomes" id="UP000231516"/>
    </source>
</evidence>
<organism evidence="2 3">
    <name type="scientific">Paramylibacter kogurei</name>
    <dbReference type="NCBI Taxonomy" id="1889778"/>
    <lineage>
        <taxon>Bacteria</taxon>
        <taxon>Pseudomonadati</taxon>
        <taxon>Pseudomonadota</taxon>
        <taxon>Alphaproteobacteria</taxon>
        <taxon>Rhodobacterales</taxon>
        <taxon>Paracoccaceae</taxon>
        <taxon>Paramylibacter</taxon>
    </lineage>
</organism>
<feature type="transmembrane region" description="Helical" evidence="1">
    <location>
        <begin position="65"/>
        <end position="83"/>
    </location>
</feature>
<dbReference type="Proteomes" id="UP000231516">
    <property type="component" value="Unassembled WGS sequence"/>
</dbReference>
<comment type="caution">
    <text evidence="2">The sequence shown here is derived from an EMBL/GenBank/DDBJ whole genome shotgun (WGS) entry which is preliminary data.</text>
</comment>
<protein>
    <submittedName>
        <fullName evidence="2">Uncharacterized protein</fullName>
    </submittedName>
</protein>
<sequence length="121" mass="13377">MVGLNTVVDIMCRPGRARSVRIVQSPNQTQGFITLEKNLEIVLSLIGIGILFAVAIWYHGFALHILGPIFIMLVFGYALGHLTKKGFSKREERLDANHYQSICNRLIAAQDKGSVPANLAE</sequence>
<gene>
    <name evidence="2" type="ORF">BFP76_04600</name>
</gene>
<evidence type="ECO:0000313" key="2">
    <source>
        <dbReference type="EMBL" id="PIB24489.1"/>
    </source>
</evidence>
<keyword evidence="3" id="KW-1185">Reference proteome</keyword>
<keyword evidence="1" id="KW-1133">Transmembrane helix</keyword>
<name>A0A2G5K5V0_9RHOB</name>
<accession>A0A2G5K5V0</accession>
<evidence type="ECO:0000256" key="1">
    <source>
        <dbReference type="SAM" id="Phobius"/>
    </source>
</evidence>
<dbReference type="EMBL" id="MDGM01000012">
    <property type="protein sequence ID" value="PIB24489.1"/>
    <property type="molecule type" value="Genomic_DNA"/>
</dbReference>
<keyword evidence="1" id="KW-0812">Transmembrane</keyword>
<feature type="transmembrane region" description="Helical" evidence="1">
    <location>
        <begin position="41"/>
        <end position="59"/>
    </location>
</feature>
<reference evidence="2 3" key="1">
    <citation type="submission" date="2016-08" db="EMBL/GenBank/DDBJ databases">
        <title>Draft genome of Amylibacter sp. strain 4G11.</title>
        <authorList>
            <person name="Wong S.-K."/>
            <person name="Hamasaki K."/>
            <person name="Yoshizawa S."/>
        </authorList>
    </citation>
    <scope>NUCLEOTIDE SEQUENCE [LARGE SCALE GENOMIC DNA]</scope>
    <source>
        <strain evidence="2 3">4G11</strain>
    </source>
</reference>
<proteinExistence type="predicted"/>